<name>A0A433TJC2_ELYCH</name>
<evidence type="ECO:0000313" key="2">
    <source>
        <dbReference type="EMBL" id="RUS81682.1"/>
    </source>
</evidence>
<dbReference type="PANTHER" id="PTHR13538:SF4">
    <property type="entry name" value="N-ALPHA-ACETYLTRANSFERASE 80"/>
    <property type="match status" value="1"/>
</dbReference>
<dbReference type="InterPro" id="IPR000182">
    <property type="entry name" value="GNAT_dom"/>
</dbReference>
<evidence type="ECO:0000259" key="1">
    <source>
        <dbReference type="PROSITE" id="PS51186"/>
    </source>
</evidence>
<evidence type="ECO:0000313" key="3">
    <source>
        <dbReference type="Proteomes" id="UP000271974"/>
    </source>
</evidence>
<dbReference type="GO" id="GO:1905502">
    <property type="term" value="F:acetyl-CoA binding"/>
    <property type="evidence" value="ECO:0007669"/>
    <property type="project" value="TreeGrafter"/>
</dbReference>
<dbReference type="CDD" id="cd04301">
    <property type="entry name" value="NAT_SF"/>
    <property type="match status" value="1"/>
</dbReference>
<accession>A0A433TJC2</accession>
<dbReference type="EMBL" id="RQTK01000324">
    <property type="protein sequence ID" value="RUS81682.1"/>
    <property type="molecule type" value="Genomic_DNA"/>
</dbReference>
<dbReference type="AlphaFoldDB" id="A0A433TJC2"/>
<dbReference type="STRING" id="188477.A0A433TJC2"/>
<protein>
    <recommendedName>
        <fullName evidence="1">N-acetyltransferase domain-containing protein</fullName>
    </recommendedName>
</protein>
<dbReference type="Pfam" id="PF00583">
    <property type="entry name" value="Acetyltransf_1"/>
    <property type="match status" value="1"/>
</dbReference>
<dbReference type="GO" id="GO:0005737">
    <property type="term" value="C:cytoplasm"/>
    <property type="evidence" value="ECO:0007669"/>
    <property type="project" value="TreeGrafter"/>
</dbReference>
<proteinExistence type="predicted"/>
<dbReference type="GO" id="GO:0008080">
    <property type="term" value="F:N-acetyltransferase activity"/>
    <property type="evidence" value="ECO:0007669"/>
    <property type="project" value="InterPro"/>
</dbReference>
<sequence length="156" mass="17655">MSEDFQVLPVHQHIHLQDECSEILNQQWPRSKAARNHSINKSTDTLPVSLAFVRHFENKADEVLGFSKISAVQGIKDAGLIESVVLREDNRGKGLGRVLMNLTEQYGHKLGIRRMYLSTKDKEGFYAHLGYEKCQPVLSLGNNAHRVPESMENIAM</sequence>
<dbReference type="OrthoDB" id="329272at2759"/>
<dbReference type="Proteomes" id="UP000271974">
    <property type="component" value="Unassembled WGS sequence"/>
</dbReference>
<dbReference type="PANTHER" id="PTHR13538">
    <property type="entry name" value="N-ACETYLTRANSFERASE 6"/>
    <property type="match status" value="1"/>
</dbReference>
<organism evidence="2 3">
    <name type="scientific">Elysia chlorotica</name>
    <name type="common">Eastern emerald elysia</name>
    <name type="synonym">Sea slug</name>
    <dbReference type="NCBI Taxonomy" id="188477"/>
    <lineage>
        <taxon>Eukaryota</taxon>
        <taxon>Metazoa</taxon>
        <taxon>Spiralia</taxon>
        <taxon>Lophotrochozoa</taxon>
        <taxon>Mollusca</taxon>
        <taxon>Gastropoda</taxon>
        <taxon>Heterobranchia</taxon>
        <taxon>Euthyneura</taxon>
        <taxon>Panpulmonata</taxon>
        <taxon>Sacoglossa</taxon>
        <taxon>Placobranchoidea</taxon>
        <taxon>Plakobranchidae</taxon>
        <taxon>Elysia</taxon>
    </lineage>
</organism>
<dbReference type="PROSITE" id="PS51186">
    <property type="entry name" value="GNAT"/>
    <property type="match status" value="1"/>
</dbReference>
<dbReference type="InterPro" id="IPR039840">
    <property type="entry name" value="NAA80"/>
</dbReference>
<reference evidence="2 3" key="1">
    <citation type="submission" date="2019-01" db="EMBL/GenBank/DDBJ databases">
        <title>A draft genome assembly of the solar-powered sea slug Elysia chlorotica.</title>
        <authorList>
            <person name="Cai H."/>
            <person name="Li Q."/>
            <person name="Fang X."/>
            <person name="Li J."/>
            <person name="Curtis N.E."/>
            <person name="Altenburger A."/>
            <person name="Shibata T."/>
            <person name="Feng M."/>
            <person name="Maeda T."/>
            <person name="Schwartz J.A."/>
            <person name="Shigenobu S."/>
            <person name="Lundholm N."/>
            <person name="Nishiyama T."/>
            <person name="Yang H."/>
            <person name="Hasebe M."/>
            <person name="Li S."/>
            <person name="Pierce S.K."/>
            <person name="Wang J."/>
        </authorList>
    </citation>
    <scope>NUCLEOTIDE SEQUENCE [LARGE SCALE GENOMIC DNA]</scope>
    <source>
        <strain evidence="2">EC2010</strain>
        <tissue evidence="2">Whole organism of an adult</tissue>
    </source>
</reference>
<dbReference type="Gene3D" id="3.40.630.30">
    <property type="match status" value="1"/>
</dbReference>
<feature type="domain" description="N-acetyltransferase" evidence="1">
    <location>
        <begin position="5"/>
        <end position="154"/>
    </location>
</feature>
<gene>
    <name evidence="2" type="ORF">EGW08_010544</name>
</gene>
<dbReference type="SUPFAM" id="SSF55729">
    <property type="entry name" value="Acyl-CoA N-acyltransferases (Nat)"/>
    <property type="match status" value="1"/>
</dbReference>
<comment type="caution">
    <text evidence="2">The sequence shown here is derived from an EMBL/GenBank/DDBJ whole genome shotgun (WGS) entry which is preliminary data.</text>
</comment>
<dbReference type="InterPro" id="IPR016181">
    <property type="entry name" value="Acyl_CoA_acyltransferase"/>
</dbReference>
<keyword evidence="3" id="KW-1185">Reference proteome</keyword>